<gene>
    <name evidence="1" type="ORF">Tci_524039</name>
</gene>
<name>A0A699IIH4_TANCI</name>
<proteinExistence type="predicted"/>
<accession>A0A699IIH4</accession>
<comment type="caution">
    <text evidence="1">The sequence shown here is derived from an EMBL/GenBank/DDBJ whole genome shotgun (WGS) entry which is preliminary data.</text>
</comment>
<feature type="non-terminal residue" evidence="1">
    <location>
        <position position="1"/>
    </location>
</feature>
<protein>
    <submittedName>
        <fullName evidence="1">Uncharacterized protein</fullName>
    </submittedName>
</protein>
<dbReference type="EMBL" id="BKCJ010289030">
    <property type="protein sequence ID" value="GEZ52066.1"/>
    <property type="molecule type" value="Genomic_DNA"/>
</dbReference>
<sequence>IRRRRYNLIPAESKFKTSCSTIKDKYMMKAQVHVSKSSVISGASSSSKETTLLNLSSGKAYIKEEIVSKLSRSRA</sequence>
<dbReference type="AlphaFoldDB" id="A0A699IIH4"/>
<organism evidence="1">
    <name type="scientific">Tanacetum cinerariifolium</name>
    <name type="common">Dalmatian daisy</name>
    <name type="synonym">Chrysanthemum cinerariifolium</name>
    <dbReference type="NCBI Taxonomy" id="118510"/>
    <lineage>
        <taxon>Eukaryota</taxon>
        <taxon>Viridiplantae</taxon>
        <taxon>Streptophyta</taxon>
        <taxon>Embryophyta</taxon>
        <taxon>Tracheophyta</taxon>
        <taxon>Spermatophyta</taxon>
        <taxon>Magnoliopsida</taxon>
        <taxon>eudicotyledons</taxon>
        <taxon>Gunneridae</taxon>
        <taxon>Pentapetalae</taxon>
        <taxon>asterids</taxon>
        <taxon>campanulids</taxon>
        <taxon>Asterales</taxon>
        <taxon>Asteraceae</taxon>
        <taxon>Asteroideae</taxon>
        <taxon>Anthemideae</taxon>
        <taxon>Anthemidinae</taxon>
        <taxon>Tanacetum</taxon>
    </lineage>
</organism>
<evidence type="ECO:0000313" key="1">
    <source>
        <dbReference type="EMBL" id="GEZ52066.1"/>
    </source>
</evidence>
<reference evidence="1" key="1">
    <citation type="journal article" date="2019" name="Sci. Rep.">
        <title>Draft genome of Tanacetum cinerariifolium, the natural source of mosquito coil.</title>
        <authorList>
            <person name="Yamashiro T."/>
            <person name="Shiraishi A."/>
            <person name="Satake H."/>
            <person name="Nakayama K."/>
        </authorList>
    </citation>
    <scope>NUCLEOTIDE SEQUENCE</scope>
</reference>